<dbReference type="Pfam" id="PF12831">
    <property type="entry name" value="FAD_oxidored"/>
    <property type="match status" value="1"/>
</dbReference>
<dbReference type="OrthoDB" id="615715at2"/>
<evidence type="ECO:0000313" key="2">
    <source>
        <dbReference type="Proteomes" id="UP000253410"/>
    </source>
</evidence>
<dbReference type="AlphaFoldDB" id="A0A365XYL3"/>
<gene>
    <name evidence="1" type="ORF">DF182_02155</name>
</gene>
<dbReference type="PANTHER" id="PTHR42716:SF1">
    <property type="entry name" value="SLL0471 PROTEIN"/>
    <property type="match status" value="1"/>
</dbReference>
<organism evidence="1 2">
    <name type="scientific">Chitinophaga flava</name>
    <dbReference type="NCBI Taxonomy" id="2259036"/>
    <lineage>
        <taxon>Bacteria</taxon>
        <taxon>Pseudomonadati</taxon>
        <taxon>Bacteroidota</taxon>
        <taxon>Chitinophagia</taxon>
        <taxon>Chitinophagales</taxon>
        <taxon>Chitinophagaceae</taxon>
        <taxon>Chitinophaga</taxon>
    </lineage>
</organism>
<proteinExistence type="predicted"/>
<name>A0A365XYL3_9BACT</name>
<dbReference type="PANTHER" id="PTHR42716">
    <property type="entry name" value="L-ASPARTATE OXIDASE"/>
    <property type="match status" value="1"/>
</dbReference>
<comment type="caution">
    <text evidence="1">The sequence shown here is derived from an EMBL/GenBank/DDBJ whole genome shotgun (WGS) entry which is preliminary data.</text>
</comment>
<reference evidence="1 2" key="1">
    <citation type="submission" date="2018-05" db="EMBL/GenBank/DDBJ databases">
        <title>Chitinophaga sp. K3CV102501T nov., isolated from isolated from a monsoon evergreen broad-leaved forest soil.</title>
        <authorList>
            <person name="Lv Y."/>
        </authorList>
    </citation>
    <scope>NUCLEOTIDE SEQUENCE [LARGE SCALE GENOMIC DNA]</scope>
    <source>
        <strain evidence="1 2">GDMCC 1.1325</strain>
    </source>
</reference>
<accession>A0A365XYL3</accession>
<dbReference type="InterPro" id="IPR036188">
    <property type="entry name" value="FAD/NAD-bd_sf"/>
</dbReference>
<sequence length="574" mass="63482">MKRRNFLGMLALSGGAVVAKPVLGLAEQNKGAVTARGKRRVEKITADLVIAGGGLGGVAAALAALHNKQTVILTEETDWIGGQLTQQGVPPDEHPWIETHGAPARYRELRNRIREYYVRYYPLTADARQRPQLNPGDGAVSKLCHEPRVALAVMQDMLAPFISNGSLVLLTEHKVVRAQVEGNKVLSLVVRNLRTGEELILKGSYFSDATEMGDLLPMTGTEFVTGTESRRDTGELHAPEKGNPENNQAFTVCFAIDYVPGGNFVIDKPAEYDFWRNHVPALTPAWSGKQLDLHYSDPRTLKPKLLGFHPEGVKTGDALNLWNYRRIINKNNFEEGLYAGDVTIVNWPQNDYMLGNLIGASPEKFHYHVGRAKQLNLSLLYWLQTEAPRPDGGKGWPGIRLRKDIMGTADGMAKYPYIREARRIKAKFTILEEHVGAEQRTQKTGQTQGVKAATFHDSVGVGYYHIDLHPSCAGVNYVDFGSLPFQIPLGALLPKRMENLLPANKNIGTTHITNGCFRLHPVEWSIGEAVGLLVAFARSKNVTPGQVWEQASLLKDFQDYIQAQGVETAWPAQS</sequence>
<dbReference type="RefSeq" id="WP_113614037.1">
    <property type="nucleotide sequence ID" value="NZ_QFFJ01000001.1"/>
</dbReference>
<dbReference type="GO" id="GO:0009435">
    <property type="term" value="P:NAD+ biosynthetic process"/>
    <property type="evidence" value="ECO:0007669"/>
    <property type="project" value="InterPro"/>
</dbReference>
<evidence type="ECO:0000313" key="1">
    <source>
        <dbReference type="EMBL" id="RBL91442.1"/>
    </source>
</evidence>
<protein>
    <submittedName>
        <fullName evidence="1">FAD-dependent oxidoreductase</fullName>
    </submittedName>
</protein>
<keyword evidence="2" id="KW-1185">Reference proteome</keyword>
<dbReference type="GO" id="GO:0008734">
    <property type="term" value="F:L-aspartate oxidase activity"/>
    <property type="evidence" value="ECO:0007669"/>
    <property type="project" value="InterPro"/>
</dbReference>
<dbReference type="Gene3D" id="3.50.50.60">
    <property type="entry name" value="FAD/NAD(P)-binding domain"/>
    <property type="match status" value="1"/>
</dbReference>
<dbReference type="InterPro" id="IPR005288">
    <property type="entry name" value="NadB"/>
</dbReference>
<dbReference type="EMBL" id="QFFJ01000001">
    <property type="protein sequence ID" value="RBL91442.1"/>
    <property type="molecule type" value="Genomic_DNA"/>
</dbReference>
<dbReference type="Proteomes" id="UP000253410">
    <property type="component" value="Unassembled WGS sequence"/>
</dbReference>
<dbReference type="SUPFAM" id="SSF51905">
    <property type="entry name" value="FAD/NAD(P)-binding domain"/>
    <property type="match status" value="1"/>
</dbReference>